<dbReference type="Proteomes" id="UP000250123">
    <property type="component" value="Chromosome SHEWBE"/>
</dbReference>
<accession>A0A330M679</accession>
<name>A0A330M679_9GAMM</name>
<dbReference type="KEGG" id="sbk:SHEWBE_3512"/>
<protein>
    <submittedName>
        <fullName evidence="1">Uncharacterized protein</fullName>
    </submittedName>
</protein>
<organism evidence="1 2">
    <name type="scientific">Shewanella benthica</name>
    <dbReference type="NCBI Taxonomy" id="43661"/>
    <lineage>
        <taxon>Bacteria</taxon>
        <taxon>Pseudomonadati</taxon>
        <taxon>Pseudomonadota</taxon>
        <taxon>Gammaproteobacteria</taxon>
        <taxon>Alteromonadales</taxon>
        <taxon>Shewanellaceae</taxon>
        <taxon>Shewanella</taxon>
    </lineage>
</organism>
<proteinExistence type="predicted"/>
<dbReference type="EMBL" id="LS483452">
    <property type="protein sequence ID" value="SQH77475.1"/>
    <property type="molecule type" value="Genomic_DNA"/>
</dbReference>
<evidence type="ECO:0000313" key="2">
    <source>
        <dbReference type="Proteomes" id="UP000250123"/>
    </source>
</evidence>
<evidence type="ECO:0000313" key="1">
    <source>
        <dbReference type="EMBL" id="SQH77475.1"/>
    </source>
</evidence>
<gene>
    <name evidence="1" type="ORF">SHEWBE_3512</name>
</gene>
<dbReference type="AlphaFoldDB" id="A0A330M679"/>
<reference evidence="2" key="1">
    <citation type="submission" date="2018-06" db="EMBL/GenBank/DDBJ databases">
        <authorList>
            <person name="Cea G.-C."/>
            <person name="William W."/>
        </authorList>
    </citation>
    <scope>NUCLEOTIDE SEQUENCE [LARGE SCALE GENOMIC DNA]</scope>
    <source>
        <strain evidence="2">DB21MT-2</strain>
    </source>
</reference>
<sequence>MTLIWTGSGWTYPTCSYRSILSKIYRLIDVIVTQYSFNRKNIINGT</sequence>